<dbReference type="EMBL" id="LR743593">
    <property type="protein sequence ID" value="CAA2621414.1"/>
    <property type="molecule type" value="Genomic_DNA"/>
</dbReference>
<dbReference type="PANTHER" id="PTHR46148">
    <property type="entry name" value="CHROMO DOMAIN-CONTAINING PROTEIN"/>
    <property type="match status" value="1"/>
</dbReference>
<dbReference type="EMBL" id="CACRZD030000006">
    <property type="protein sequence ID" value="CAA6661117.1"/>
    <property type="molecule type" value="Genomic_DNA"/>
</dbReference>
<reference evidence="2 3" key="1">
    <citation type="submission" date="2019-12" db="EMBL/GenBank/DDBJ databases">
        <authorList>
            <person name="Scholz U."/>
            <person name="Mascher M."/>
            <person name="Fiebig A."/>
        </authorList>
    </citation>
    <scope>NUCLEOTIDE SEQUENCE</scope>
</reference>
<dbReference type="AlphaFoldDB" id="A0A7I8IVU4"/>
<dbReference type="Pfam" id="PF24626">
    <property type="entry name" value="SH3_Tf2-1"/>
    <property type="match status" value="1"/>
</dbReference>
<proteinExistence type="predicted"/>
<dbReference type="PANTHER" id="PTHR46148:SF52">
    <property type="entry name" value="OS04G0603800 PROTEIN"/>
    <property type="match status" value="1"/>
</dbReference>
<dbReference type="InterPro" id="IPR056924">
    <property type="entry name" value="SH3_Tf2-1"/>
</dbReference>
<protein>
    <recommendedName>
        <fullName evidence="1">Tf2-1-like SH3-like domain-containing protein</fullName>
    </recommendedName>
</protein>
<evidence type="ECO:0000259" key="1">
    <source>
        <dbReference type="Pfam" id="PF24626"/>
    </source>
</evidence>
<sequence length="134" mass="15495">MKDYADRKRREVEFSVGDFVFLRIHPCHQSSLKGRPNEKLGPRYYGPFAVLQRTSPVTYRLDQPSSSNIHPVFHVSQLRNAIGITTAHTPDQLPRSLEPDDSYQSAALLDIWQRPQGLEVLIHWENRSLSEAWK</sequence>
<dbReference type="Proteomes" id="UP001189122">
    <property type="component" value="Unassembled WGS sequence"/>
</dbReference>
<evidence type="ECO:0000313" key="2">
    <source>
        <dbReference type="EMBL" id="CAA2621414.1"/>
    </source>
</evidence>
<organism evidence="2">
    <name type="scientific">Spirodela intermedia</name>
    <name type="common">Intermediate duckweed</name>
    <dbReference type="NCBI Taxonomy" id="51605"/>
    <lineage>
        <taxon>Eukaryota</taxon>
        <taxon>Viridiplantae</taxon>
        <taxon>Streptophyta</taxon>
        <taxon>Embryophyta</taxon>
        <taxon>Tracheophyta</taxon>
        <taxon>Spermatophyta</taxon>
        <taxon>Magnoliopsida</taxon>
        <taxon>Liliopsida</taxon>
        <taxon>Araceae</taxon>
        <taxon>Lemnoideae</taxon>
        <taxon>Spirodela</taxon>
    </lineage>
</organism>
<feature type="domain" description="Tf2-1-like SH3-like" evidence="1">
    <location>
        <begin position="17"/>
        <end position="80"/>
    </location>
</feature>
<keyword evidence="3" id="KW-1185">Reference proteome</keyword>
<accession>A0A7I8IVU4</accession>
<name>A0A7I8IVU4_SPIIN</name>
<evidence type="ECO:0000313" key="3">
    <source>
        <dbReference type="Proteomes" id="UP001189122"/>
    </source>
</evidence>
<gene>
    <name evidence="2" type="ORF">SI7747_06007515</name>
</gene>